<sequence>MLQEVLKKYQSTFKPVIALIHPDEQLLVMDFTASNTILTKATLNNIKKFCNYITRTLKANSCRLGIGGYSEHRTIYAVSPHFDAGEEPRRLHLGIDVWGAAGTPVFAPLNGHIHSFRFNDHFGDYGATIILQHKLEGYTFHTLYGHLSISNLQGLYENMPVVAGQQLGYFGTPAENGGWPPHLHFQLIEDMMKFRGDYPGVCRFSERDKYLQNSPDPDLILQLNGNTHG</sequence>
<dbReference type="AlphaFoldDB" id="A0A365Y7T3"/>
<feature type="domain" description="M23ase beta-sheet core" evidence="2">
    <location>
        <begin position="91"/>
        <end position="189"/>
    </location>
</feature>
<organism evidence="3 4">
    <name type="scientific">Chitinophaga flava</name>
    <dbReference type="NCBI Taxonomy" id="2259036"/>
    <lineage>
        <taxon>Bacteria</taxon>
        <taxon>Pseudomonadati</taxon>
        <taxon>Bacteroidota</taxon>
        <taxon>Chitinophagia</taxon>
        <taxon>Chitinophagales</taxon>
        <taxon>Chitinophagaceae</taxon>
        <taxon>Chitinophaga</taxon>
    </lineage>
</organism>
<evidence type="ECO:0000256" key="1">
    <source>
        <dbReference type="ARBA" id="ARBA00022729"/>
    </source>
</evidence>
<keyword evidence="1" id="KW-0732">Signal</keyword>
<dbReference type="InterPro" id="IPR011055">
    <property type="entry name" value="Dup_hybrid_motif"/>
</dbReference>
<proteinExistence type="predicted"/>
<dbReference type="InterPro" id="IPR050570">
    <property type="entry name" value="Cell_wall_metabolism_enzyme"/>
</dbReference>
<dbReference type="InterPro" id="IPR016047">
    <property type="entry name" value="M23ase_b-sheet_dom"/>
</dbReference>
<dbReference type="Proteomes" id="UP000253410">
    <property type="component" value="Unassembled WGS sequence"/>
</dbReference>
<gene>
    <name evidence="3" type="ORF">DF182_15890</name>
</gene>
<evidence type="ECO:0000313" key="4">
    <source>
        <dbReference type="Proteomes" id="UP000253410"/>
    </source>
</evidence>
<dbReference type="EMBL" id="QFFJ01000001">
    <property type="protein sequence ID" value="RBL93965.1"/>
    <property type="molecule type" value="Genomic_DNA"/>
</dbReference>
<dbReference type="PANTHER" id="PTHR21666:SF289">
    <property type="entry name" value="L-ALA--D-GLU ENDOPEPTIDASE"/>
    <property type="match status" value="1"/>
</dbReference>
<dbReference type="SUPFAM" id="SSF51261">
    <property type="entry name" value="Duplicated hybrid motif"/>
    <property type="match status" value="1"/>
</dbReference>
<accession>A0A365Y7T3</accession>
<dbReference type="Pfam" id="PF01551">
    <property type="entry name" value="Peptidase_M23"/>
    <property type="match status" value="1"/>
</dbReference>
<dbReference type="RefSeq" id="WP_113616590.1">
    <property type="nucleotide sequence ID" value="NZ_QFFJ01000001.1"/>
</dbReference>
<comment type="caution">
    <text evidence="3">The sequence shown here is derived from an EMBL/GenBank/DDBJ whole genome shotgun (WGS) entry which is preliminary data.</text>
</comment>
<dbReference type="OrthoDB" id="9801052at2"/>
<dbReference type="PANTHER" id="PTHR21666">
    <property type="entry name" value="PEPTIDASE-RELATED"/>
    <property type="match status" value="1"/>
</dbReference>
<evidence type="ECO:0000313" key="3">
    <source>
        <dbReference type="EMBL" id="RBL93965.1"/>
    </source>
</evidence>
<keyword evidence="4" id="KW-1185">Reference proteome</keyword>
<dbReference type="CDD" id="cd12797">
    <property type="entry name" value="M23_peptidase"/>
    <property type="match status" value="1"/>
</dbReference>
<protein>
    <submittedName>
        <fullName evidence="3">Peptidase M23</fullName>
    </submittedName>
</protein>
<reference evidence="3 4" key="1">
    <citation type="submission" date="2018-05" db="EMBL/GenBank/DDBJ databases">
        <title>Chitinophaga sp. K3CV102501T nov., isolated from isolated from a monsoon evergreen broad-leaved forest soil.</title>
        <authorList>
            <person name="Lv Y."/>
        </authorList>
    </citation>
    <scope>NUCLEOTIDE SEQUENCE [LARGE SCALE GENOMIC DNA]</scope>
    <source>
        <strain evidence="3 4">GDMCC 1.1325</strain>
    </source>
</reference>
<name>A0A365Y7T3_9BACT</name>
<dbReference type="GO" id="GO:0004222">
    <property type="term" value="F:metalloendopeptidase activity"/>
    <property type="evidence" value="ECO:0007669"/>
    <property type="project" value="TreeGrafter"/>
</dbReference>
<evidence type="ECO:0000259" key="2">
    <source>
        <dbReference type="Pfam" id="PF01551"/>
    </source>
</evidence>
<dbReference type="Gene3D" id="2.70.70.10">
    <property type="entry name" value="Glucose Permease (Domain IIA)"/>
    <property type="match status" value="1"/>
</dbReference>